<organism evidence="8 9">
    <name type="scientific">Brassica napus</name>
    <name type="common">Rape</name>
    <dbReference type="NCBI Taxonomy" id="3708"/>
    <lineage>
        <taxon>Eukaryota</taxon>
        <taxon>Viridiplantae</taxon>
        <taxon>Streptophyta</taxon>
        <taxon>Embryophyta</taxon>
        <taxon>Tracheophyta</taxon>
        <taxon>Spermatophyta</taxon>
        <taxon>Magnoliopsida</taxon>
        <taxon>eudicotyledons</taxon>
        <taxon>Gunneridae</taxon>
        <taxon>Pentapetalae</taxon>
        <taxon>rosids</taxon>
        <taxon>malvids</taxon>
        <taxon>Brassicales</taxon>
        <taxon>Brassicaceae</taxon>
        <taxon>Brassiceae</taxon>
        <taxon>Brassica</taxon>
    </lineage>
</organism>
<dbReference type="EMBL" id="LK032123">
    <property type="protein sequence ID" value="CDY21673.1"/>
    <property type="molecule type" value="Genomic_DNA"/>
</dbReference>
<proteinExistence type="inferred from homology"/>
<keyword evidence="7" id="KW-0503">Monooxygenase</keyword>
<protein>
    <recommendedName>
        <fullName evidence="7">Flavin-containing monooxygenase</fullName>
        <ecNumber evidence="7">1.-.-.-</ecNumber>
    </recommendedName>
</protein>
<reference evidence="8 9" key="1">
    <citation type="journal article" date="2014" name="Science">
        <title>Plant genetics. Early allopolyploid evolution in the post-Neolithic Brassica napus oilseed genome.</title>
        <authorList>
            <person name="Chalhoub B."/>
            <person name="Denoeud F."/>
            <person name="Liu S."/>
            <person name="Parkin I.A."/>
            <person name="Tang H."/>
            <person name="Wang X."/>
            <person name="Chiquet J."/>
            <person name="Belcram H."/>
            <person name="Tong C."/>
            <person name="Samans B."/>
            <person name="Correa M."/>
            <person name="Da Silva C."/>
            <person name="Just J."/>
            <person name="Falentin C."/>
            <person name="Koh C.S."/>
            <person name="Le Clainche I."/>
            <person name="Bernard M."/>
            <person name="Bento P."/>
            <person name="Noel B."/>
            <person name="Labadie K."/>
            <person name="Alberti A."/>
            <person name="Charles M."/>
            <person name="Arnaud D."/>
            <person name="Guo H."/>
            <person name="Daviaud C."/>
            <person name="Alamery S."/>
            <person name="Jabbari K."/>
            <person name="Zhao M."/>
            <person name="Edger P.P."/>
            <person name="Chelaifa H."/>
            <person name="Tack D."/>
            <person name="Lassalle G."/>
            <person name="Mestiri I."/>
            <person name="Schnel N."/>
            <person name="Le Paslier M.C."/>
            <person name="Fan G."/>
            <person name="Renault V."/>
            <person name="Bayer P.E."/>
            <person name="Golicz A.A."/>
            <person name="Manoli S."/>
            <person name="Lee T.H."/>
            <person name="Thi V.H."/>
            <person name="Chalabi S."/>
            <person name="Hu Q."/>
            <person name="Fan C."/>
            <person name="Tollenaere R."/>
            <person name="Lu Y."/>
            <person name="Battail C."/>
            <person name="Shen J."/>
            <person name="Sidebottom C.H."/>
            <person name="Wang X."/>
            <person name="Canaguier A."/>
            <person name="Chauveau A."/>
            <person name="Berard A."/>
            <person name="Deniot G."/>
            <person name="Guan M."/>
            <person name="Liu Z."/>
            <person name="Sun F."/>
            <person name="Lim Y.P."/>
            <person name="Lyons E."/>
            <person name="Town C.D."/>
            <person name="Bancroft I."/>
            <person name="Wang X."/>
            <person name="Meng J."/>
            <person name="Ma J."/>
            <person name="Pires J.C."/>
            <person name="King G.J."/>
            <person name="Brunel D."/>
            <person name="Delourme R."/>
            <person name="Renard M."/>
            <person name="Aury J.M."/>
            <person name="Adams K.L."/>
            <person name="Batley J."/>
            <person name="Snowdon R.J."/>
            <person name="Tost J."/>
            <person name="Edwards D."/>
            <person name="Zhou Y."/>
            <person name="Hua W."/>
            <person name="Sharpe A.G."/>
            <person name="Paterson A.H."/>
            <person name="Guan C."/>
            <person name="Wincker P."/>
        </authorList>
    </citation>
    <scope>NUCLEOTIDE SEQUENCE [LARGE SCALE GENOMIC DNA]</scope>
    <source>
        <strain evidence="9">cv. Darmor-bzh</strain>
    </source>
</reference>
<keyword evidence="6 7" id="KW-0560">Oxidoreductase</keyword>
<evidence type="ECO:0000256" key="4">
    <source>
        <dbReference type="ARBA" id="ARBA00022827"/>
    </source>
</evidence>
<keyword evidence="3 7" id="KW-0285">Flavoprotein</keyword>
<evidence type="ECO:0000256" key="5">
    <source>
        <dbReference type="ARBA" id="ARBA00022857"/>
    </source>
</evidence>
<dbReference type="FunFam" id="3.50.50.60:FF:000199">
    <property type="entry name" value="Flavin-containing monooxygenase"/>
    <property type="match status" value="1"/>
</dbReference>
<keyword evidence="9" id="KW-1185">Reference proteome</keyword>
<dbReference type="SUPFAM" id="SSF51905">
    <property type="entry name" value="FAD/NAD(P)-binding domain"/>
    <property type="match status" value="2"/>
</dbReference>
<gene>
    <name evidence="8" type="primary">BnaA09g44240D</name>
    <name evidence="8" type="ORF">GSBRNA2T00016160001</name>
</gene>
<dbReference type="PANTHER" id="PTHR23023">
    <property type="entry name" value="DIMETHYLANILINE MONOOXYGENASE"/>
    <property type="match status" value="1"/>
</dbReference>
<dbReference type="AlphaFoldDB" id="A0A078GAE4"/>
<dbReference type="STRING" id="3708.A0A078GAE4"/>
<sequence length="488" mass="55395">MASNHTKLTSSRVAIIGAGVSGLSAAKHLAHHNPIVFEASDSVGGVWKSCTYETTKLQSARVDYEFSDFPWPNRDDTTFPSYIEILEYLESYAKHFDLLKFMKFGSKVIEVKYTGEGDALQMVDLGGSGSLLPGKPVWEVAVQNLDARDIQWHAFEFVVVCTGKFGDVPRIPTFPAKKGPEIFKGIVMHSMDYCKLEKEEASYLLRGKKVAVIGFKKSAIDLALESAIANQGEGGQACTMVVRTTHWVFPHYWRAVVSKFIESYVTWKLPLEKYGLKPDHSFEEDYASCQMAIIPENFFEEADKGMIRFKKTSKWCFYDEGIEFEDGTTLEADVVILATGYDGKKKLKAIVPEPFRTWLEFPCGVMPLYRGTIHPLIPNMGFVGYVQSNSNLHTSELRSMWLSLLVDGKFELPSQEQMLDQFSKEMEVMRRSSRFYKRHCISTFSIQHADDLCNDMGLNPWRKSNLFLEAFSPYGSQDYRLAQEETNI</sequence>
<keyword evidence="5" id="KW-0521">NADP</keyword>
<evidence type="ECO:0000313" key="9">
    <source>
        <dbReference type="Proteomes" id="UP000028999"/>
    </source>
</evidence>
<evidence type="ECO:0000313" key="8">
    <source>
        <dbReference type="EMBL" id="CDY21673.1"/>
    </source>
</evidence>
<dbReference type="PaxDb" id="3708-A0A078GAE4"/>
<comment type="similarity">
    <text evidence="2 7">Belongs to the FMO family.</text>
</comment>
<dbReference type="FunFam" id="3.50.50.60:FF:000167">
    <property type="entry name" value="Flavin-containing monooxygenase"/>
    <property type="match status" value="1"/>
</dbReference>
<dbReference type="GO" id="GO:0004499">
    <property type="term" value="F:N,N-dimethylaniline monooxygenase activity"/>
    <property type="evidence" value="ECO:0007669"/>
    <property type="project" value="InterPro"/>
</dbReference>
<dbReference type="InterPro" id="IPR036188">
    <property type="entry name" value="FAD/NAD-bd_sf"/>
</dbReference>
<keyword evidence="4 7" id="KW-0274">FAD</keyword>
<dbReference type="Proteomes" id="UP000028999">
    <property type="component" value="Unassembled WGS sequence"/>
</dbReference>
<evidence type="ECO:0000256" key="3">
    <source>
        <dbReference type="ARBA" id="ARBA00022630"/>
    </source>
</evidence>
<dbReference type="Gramene" id="CDY21673">
    <property type="protein sequence ID" value="CDY21673"/>
    <property type="gene ID" value="GSBRNA2T00016160001"/>
</dbReference>
<evidence type="ECO:0000256" key="2">
    <source>
        <dbReference type="ARBA" id="ARBA00009183"/>
    </source>
</evidence>
<dbReference type="Pfam" id="PF00743">
    <property type="entry name" value="FMO-like"/>
    <property type="match status" value="1"/>
</dbReference>
<dbReference type="GO" id="GO:0004497">
    <property type="term" value="F:monooxygenase activity"/>
    <property type="evidence" value="ECO:0000318"/>
    <property type="project" value="GO_Central"/>
</dbReference>
<dbReference type="GO" id="GO:0050661">
    <property type="term" value="F:NADP binding"/>
    <property type="evidence" value="ECO:0007669"/>
    <property type="project" value="InterPro"/>
</dbReference>
<dbReference type="OMA" id="GIVMHSM"/>
<comment type="cofactor">
    <cofactor evidence="1 7">
        <name>FAD</name>
        <dbReference type="ChEBI" id="CHEBI:57692"/>
    </cofactor>
</comment>
<dbReference type="Gene3D" id="3.50.50.60">
    <property type="entry name" value="FAD/NAD(P)-binding domain"/>
    <property type="match status" value="1"/>
</dbReference>
<dbReference type="InterPro" id="IPR000960">
    <property type="entry name" value="Flavin_mOase"/>
</dbReference>
<accession>A0A078GAE4</accession>
<dbReference type="EC" id="1.-.-.-" evidence="7"/>
<dbReference type="InterPro" id="IPR020946">
    <property type="entry name" value="Flavin_mOase-like"/>
</dbReference>
<evidence type="ECO:0000256" key="6">
    <source>
        <dbReference type="ARBA" id="ARBA00023002"/>
    </source>
</evidence>
<dbReference type="InterPro" id="IPR050346">
    <property type="entry name" value="FMO-like"/>
</dbReference>
<dbReference type="GO" id="GO:0050660">
    <property type="term" value="F:flavin adenine dinucleotide binding"/>
    <property type="evidence" value="ECO:0007669"/>
    <property type="project" value="InterPro"/>
</dbReference>
<dbReference type="PIRSF" id="PIRSF000332">
    <property type="entry name" value="FMO"/>
    <property type="match status" value="1"/>
</dbReference>
<name>A0A078GAE4_BRANA</name>
<evidence type="ECO:0000256" key="7">
    <source>
        <dbReference type="RuleBase" id="RU361177"/>
    </source>
</evidence>
<evidence type="ECO:0000256" key="1">
    <source>
        <dbReference type="ARBA" id="ARBA00001974"/>
    </source>
</evidence>